<reference evidence="1 2" key="1">
    <citation type="submission" date="2022-03" db="EMBL/GenBank/DDBJ databases">
        <authorList>
            <person name="Macdonald S."/>
            <person name="Ahmed S."/>
            <person name="Newling K."/>
        </authorList>
    </citation>
    <scope>NUCLEOTIDE SEQUENCE [LARGE SCALE GENOMIC DNA]</scope>
</reference>
<name>A0ABC8L4G2_ERUVS</name>
<evidence type="ECO:0000313" key="1">
    <source>
        <dbReference type="EMBL" id="CAH8372893.1"/>
    </source>
</evidence>
<proteinExistence type="predicted"/>
<protein>
    <submittedName>
        <fullName evidence="1">Uncharacterized protein</fullName>
    </submittedName>
</protein>
<gene>
    <name evidence="1" type="ORF">ERUC_LOCUS31769</name>
</gene>
<dbReference type="AlphaFoldDB" id="A0ABC8L4G2"/>
<keyword evidence="2" id="KW-1185">Reference proteome</keyword>
<dbReference type="Proteomes" id="UP001642260">
    <property type="component" value="Unassembled WGS sequence"/>
</dbReference>
<evidence type="ECO:0000313" key="2">
    <source>
        <dbReference type="Proteomes" id="UP001642260"/>
    </source>
</evidence>
<sequence>MGLITIQFSLIYILRFYQEYAWPQGLMDVVEDVSYILIHGVVYKKGEDATCKMVVSASEFKPRIRMAMTSLSDEVLLVGGVGGLDSDNWDIKKMSDVDVLTFGSDSPVWRKVAPMTKCRGTVFGCTQLTV</sequence>
<accession>A0ABC8L4G2</accession>
<dbReference type="EMBL" id="CAKOAT010438487">
    <property type="protein sequence ID" value="CAH8372893.1"/>
    <property type="molecule type" value="Genomic_DNA"/>
</dbReference>
<organism evidence="1 2">
    <name type="scientific">Eruca vesicaria subsp. sativa</name>
    <name type="common">Garden rocket</name>
    <name type="synonym">Eruca sativa</name>
    <dbReference type="NCBI Taxonomy" id="29727"/>
    <lineage>
        <taxon>Eukaryota</taxon>
        <taxon>Viridiplantae</taxon>
        <taxon>Streptophyta</taxon>
        <taxon>Embryophyta</taxon>
        <taxon>Tracheophyta</taxon>
        <taxon>Spermatophyta</taxon>
        <taxon>Magnoliopsida</taxon>
        <taxon>eudicotyledons</taxon>
        <taxon>Gunneridae</taxon>
        <taxon>Pentapetalae</taxon>
        <taxon>rosids</taxon>
        <taxon>malvids</taxon>
        <taxon>Brassicales</taxon>
        <taxon>Brassicaceae</taxon>
        <taxon>Brassiceae</taxon>
        <taxon>Eruca</taxon>
    </lineage>
</organism>
<comment type="caution">
    <text evidence="1">The sequence shown here is derived from an EMBL/GenBank/DDBJ whole genome shotgun (WGS) entry which is preliminary data.</text>
</comment>